<dbReference type="RefSeq" id="WP_102257451.1">
    <property type="nucleotide sequence ID" value="NZ_MDBG01000173.1"/>
</dbReference>
<reference evidence="1" key="3">
    <citation type="journal article" date="2018" name="Nature">
        <title>A major lineage of non-tailed dsDNA viruses as unrecognized killers of marine bacteria.</title>
        <authorList>
            <person name="Kauffman K.M."/>
            <person name="Hussain F.A."/>
            <person name="Yang J."/>
            <person name="Arevalo P."/>
            <person name="Brown J.M."/>
            <person name="Chang W.K."/>
            <person name="VanInsberghe D."/>
            <person name="Elsherbini J."/>
            <person name="Sharma R.S."/>
            <person name="Cutler M.B."/>
            <person name="Kelly L."/>
            <person name="Polz M.F."/>
        </authorList>
    </citation>
    <scope>NUCLEOTIDE SEQUENCE</scope>
    <source>
        <strain evidence="1">10N.222.48.A2</strain>
    </source>
</reference>
<reference evidence="2 4" key="4">
    <citation type="submission" date="2019-04" db="EMBL/GenBank/DDBJ databases">
        <title>A reverse ecology approach based on a biological definition of microbial populations.</title>
        <authorList>
            <person name="Arevalo P."/>
            <person name="Vaninsberghe D."/>
            <person name="Elsherbini J."/>
            <person name="Gore J."/>
            <person name="Polz M."/>
        </authorList>
    </citation>
    <scope>NUCLEOTIDE SEQUENCE [LARGE SCALE GENOMIC DNA]</scope>
    <source>
        <strain evidence="2 4">10N.222.45.A8</strain>
    </source>
</reference>
<evidence type="ECO:0000313" key="4">
    <source>
        <dbReference type="Proteomes" id="UP000308018"/>
    </source>
</evidence>
<sequence length="79" mass="8764">MKQEDNRYLVAIFNTEGVESETGSFCLIGNKDTAIEYALEKTSGKVKLKAANFTLIEWSEKAKIPRRALVSPLIAESIS</sequence>
<name>A0A2N7NNG8_9VIBR</name>
<organism evidence="1 3">
    <name type="scientific">Vibrio tasmaniensis</name>
    <dbReference type="NCBI Taxonomy" id="212663"/>
    <lineage>
        <taxon>Bacteria</taxon>
        <taxon>Pseudomonadati</taxon>
        <taxon>Pseudomonadota</taxon>
        <taxon>Gammaproteobacteria</taxon>
        <taxon>Vibrionales</taxon>
        <taxon>Vibrionaceae</taxon>
        <taxon>Vibrio</taxon>
    </lineage>
</organism>
<evidence type="ECO:0000313" key="1">
    <source>
        <dbReference type="EMBL" id="PMP17804.1"/>
    </source>
</evidence>
<proteinExistence type="predicted"/>
<dbReference type="AlphaFoldDB" id="A0A2N7NNG8"/>
<reference evidence="1" key="2">
    <citation type="submission" date="2016-07" db="EMBL/GenBank/DDBJ databases">
        <authorList>
            <person name="Wan K."/>
            <person name="Booth B."/>
            <person name="Spirohn K."/>
            <person name="Hao T."/>
            <person name="Hu Y."/>
            <person name="Calderwood M."/>
            <person name="Hill D."/>
            <person name="Mohr S."/>
            <person name="Vidal M."/>
            <person name="Celniker S."/>
            <person name="Perrimon N."/>
        </authorList>
    </citation>
    <scope>NUCLEOTIDE SEQUENCE</scope>
    <source>
        <strain evidence="1">10N.222.48.A2</strain>
    </source>
</reference>
<dbReference type="EMBL" id="SYVV01000037">
    <property type="protein sequence ID" value="TKG29009.1"/>
    <property type="molecule type" value="Genomic_DNA"/>
</dbReference>
<dbReference type="Proteomes" id="UP000308018">
    <property type="component" value="Unassembled WGS sequence"/>
</dbReference>
<reference evidence="3" key="1">
    <citation type="submission" date="2016-07" db="EMBL/GenBank/DDBJ databases">
        <title>Nontailed viruses are major unrecognized killers of bacteria in the ocean.</title>
        <authorList>
            <person name="Kauffman K."/>
            <person name="Hussain F."/>
            <person name="Yang J."/>
            <person name="Arevalo P."/>
            <person name="Brown J."/>
            <person name="Cutler M."/>
            <person name="Kelly L."/>
            <person name="Polz M.F."/>
        </authorList>
    </citation>
    <scope>NUCLEOTIDE SEQUENCE [LARGE SCALE GENOMIC DNA]</scope>
    <source>
        <strain evidence="3">10N.222.48.A2</strain>
    </source>
</reference>
<dbReference type="Proteomes" id="UP000235579">
    <property type="component" value="Unassembled WGS sequence"/>
</dbReference>
<evidence type="ECO:0000313" key="2">
    <source>
        <dbReference type="EMBL" id="TKG29009.1"/>
    </source>
</evidence>
<accession>A0A2N7NNG8</accession>
<protein>
    <submittedName>
        <fullName evidence="1">Uncharacterized protein</fullName>
    </submittedName>
</protein>
<evidence type="ECO:0000313" key="3">
    <source>
        <dbReference type="Proteomes" id="UP000235579"/>
    </source>
</evidence>
<gene>
    <name evidence="1" type="ORF">BCS92_05195</name>
    <name evidence="2" type="ORF">FC057_20195</name>
</gene>
<comment type="caution">
    <text evidence="1">The sequence shown here is derived from an EMBL/GenBank/DDBJ whole genome shotgun (WGS) entry which is preliminary data.</text>
</comment>
<dbReference type="EMBL" id="MDBP01000014">
    <property type="protein sequence ID" value="PMP17804.1"/>
    <property type="molecule type" value="Genomic_DNA"/>
</dbReference>